<evidence type="ECO:0000313" key="8">
    <source>
        <dbReference type="EMBL" id="WFD28331.1"/>
    </source>
</evidence>
<comment type="subcellular location">
    <subcellularLocation>
        <location evidence="1">Endomembrane system</location>
        <topology evidence="1">Multi-pass membrane protein</topology>
    </subcellularLocation>
</comment>
<keyword evidence="3 6" id="KW-0812">Transmembrane</keyword>
<keyword evidence="9" id="KW-1185">Reference proteome</keyword>
<dbReference type="EMBL" id="CP119897">
    <property type="protein sequence ID" value="WFD28331.1"/>
    <property type="molecule type" value="Genomic_DNA"/>
</dbReference>
<dbReference type="InterPro" id="IPR011701">
    <property type="entry name" value="MFS"/>
</dbReference>
<dbReference type="GO" id="GO:0000329">
    <property type="term" value="C:fungal-type vacuole membrane"/>
    <property type="evidence" value="ECO:0007669"/>
    <property type="project" value="TreeGrafter"/>
</dbReference>
<feature type="transmembrane region" description="Helical" evidence="6">
    <location>
        <begin position="77"/>
        <end position="96"/>
    </location>
</feature>
<feature type="transmembrane region" description="Helical" evidence="6">
    <location>
        <begin position="40"/>
        <end position="65"/>
    </location>
</feature>
<dbReference type="PANTHER" id="PTHR23501">
    <property type="entry name" value="MAJOR FACILITATOR SUPERFAMILY"/>
    <property type="match status" value="1"/>
</dbReference>
<feature type="transmembrane region" description="Helical" evidence="6">
    <location>
        <begin position="108"/>
        <end position="128"/>
    </location>
</feature>
<evidence type="ECO:0000256" key="4">
    <source>
        <dbReference type="ARBA" id="ARBA00022989"/>
    </source>
</evidence>
<dbReference type="Pfam" id="PF07690">
    <property type="entry name" value="MFS_1"/>
    <property type="match status" value="1"/>
</dbReference>
<sequence>MTEQSEREPLHTEQLNFTYGSAQDHESHIPKSRPSLLRTIFPCLALWCVTFISSLDTTIVAVLMGNISSYFKAAEKSSWLGSTYLLSVCCTAPLYGRLCDTFGHKRSMVVAVSIFLAGTFWCGAARSINELLVARALAGIGGGGLSTISSVIMSSIVPLRSRGLFQGLTNIMYGLGGATGAPLGGILLDVVGWRGCFYIQVPVLALSLLLIFALIERDEATHFAPNENTWTRIKSVDIFGLITYAMIPLSALIALDLISSRNMPVGSAPVLACVVIAVVSLLLFIYFESRAKMPLISFEVLSRRTAWSSLWGCLFLTTASYAFNFNFPLFFQVVGRLAPSDLGTRMIPSGLSIGFSSMLTGLYIRKHGRYYKYNLFFISIACLACIPVAFYRTDPPTITPFVLNVFMTMGQSSYLVCTLVALIHCVKPDQIGVATGMSYLFRSAGQVLGVVLSGGLFQITLLNELQYRIVGPGSDDLISQLRHDSTLIPQLPLDLQNEALASYANALHRVFIFVNISYVFSVVLFVFVEDLSLDDHPHEENH</sequence>
<dbReference type="Proteomes" id="UP001213623">
    <property type="component" value="Chromosome 6"/>
</dbReference>
<feature type="transmembrane region" description="Helical" evidence="6">
    <location>
        <begin position="236"/>
        <end position="255"/>
    </location>
</feature>
<keyword evidence="4 6" id="KW-1133">Transmembrane helix</keyword>
<feature type="domain" description="Major facilitator superfamily (MFS) profile" evidence="7">
    <location>
        <begin position="42"/>
        <end position="533"/>
    </location>
</feature>
<feature type="transmembrane region" description="Helical" evidence="6">
    <location>
        <begin position="371"/>
        <end position="391"/>
    </location>
</feature>
<dbReference type="InterPro" id="IPR036259">
    <property type="entry name" value="MFS_trans_sf"/>
</dbReference>
<proteinExistence type="predicted"/>
<feature type="transmembrane region" description="Helical" evidence="6">
    <location>
        <begin position="403"/>
        <end position="427"/>
    </location>
</feature>
<dbReference type="AlphaFoldDB" id="A0AAF0EPE0"/>
<dbReference type="PANTHER" id="PTHR23501:SF191">
    <property type="entry name" value="VACUOLAR BASIC AMINO ACID TRANSPORTER 4"/>
    <property type="match status" value="1"/>
</dbReference>
<evidence type="ECO:0000313" key="9">
    <source>
        <dbReference type="Proteomes" id="UP001213623"/>
    </source>
</evidence>
<dbReference type="InterPro" id="IPR020846">
    <property type="entry name" value="MFS_dom"/>
</dbReference>
<feature type="transmembrane region" description="Helical" evidence="6">
    <location>
        <begin position="267"/>
        <end position="287"/>
    </location>
</feature>
<evidence type="ECO:0000256" key="6">
    <source>
        <dbReference type="SAM" id="Phobius"/>
    </source>
</evidence>
<feature type="transmembrane region" description="Helical" evidence="6">
    <location>
        <begin position="171"/>
        <end position="191"/>
    </location>
</feature>
<evidence type="ECO:0000256" key="1">
    <source>
        <dbReference type="ARBA" id="ARBA00004127"/>
    </source>
</evidence>
<evidence type="ECO:0000256" key="3">
    <source>
        <dbReference type="ARBA" id="ARBA00022692"/>
    </source>
</evidence>
<accession>A0AAF0EPE0</accession>
<dbReference type="SUPFAM" id="SSF103473">
    <property type="entry name" value="MFS general substrate transporter"/>
    <property type="match status" value="1"/>
</dbReference>
<dbReference type="GO" id="GO:0015174">
    <property type="term" value="F:basic amino acid transmembrane transporter activity"/>
    <property type="evidence" value="ECO:0007669"/>
    <property type="project" value="TreeGrafter"/>
</dbReference>
<feature type="transmembrane region" description="Helical" evidence="6">
    <location>
        <begin position="347"/>
        <end position="364"/>
    </location>
</feature>
<evidence type="ECO:0000256" key="5">
    <source>
        <dbReference type="ARBA" id="ARBA00023136"/>
    </source>
</evidence>
<evidence type="ECO:0000256" key="2">
    <source>
        <dbReference type="ARBA" id="ARBA00022448"/>
    </source>
</evidence>
<dbReference type="PROSITE" id="PS50850">
    <property type="entry name" value="MFS"/>
    <property type="match status" value="1"/>
</dbReference>
<reference evidence="8" key="1">
    <citation type="submission" date="2023-03" db="EMBL/GenBank/DDBJ databases">
        <title>Mating type loci evolution in Malassezia.</title>
        <authorList>
            <person name="Coelho M.A."/>
        </authorList>
    </citation>
    <scope>NUCLEOTIDE SEQUENCE</scope>
    <source>
        <strain evidence="8">CBS 9557</strain>
    </source>
</reference>
<protein>
    <recommendedName>
        <fullName evidence="7">Major facilitator superfamily (MFS) profile domain-containing protein</fullName>
    </recommendedName>
</protein>
<keyword evidence="5 6" id="KW-0472">Membrane</keyword>
<organism evidence="8 9">
    <name type="scientific">Malassezia nana</name>
    <dbReference type="NCBI Taxonomy" id="180528"/>
    <lineage>
        <taxon>Eukaryota</taxon>
        <taxon>Fungi</taxon>
        <taxon>Dikarya</taxon>
        <taxon>Basidiomycota</taxon>
        <taxon>Ustilaginomycotina</taxon>
        <taxon>Malasseziomycetes</taxon>
        <taxon>Malasseziales</taxon>
        <taxon>Malasseziaceae</taxon>
        <taxon>Malassezia</taxon>
    </lineage>
</organism>
<feature type="transmembrane region" description="Helical" evidence="6">
    <location>
        <begin position="308"/>
        <end position="327"/>
    </location>
</feature>
<gene>
    <name evidence="8" type="ORF">MNAN1_003340</name>
</gene>
<feature type="transmembrane region" description="Helical" evidence="6">
    <location>
        <begin position="134"/>
        <end position="159"/>
    </location>
</feature>
<dbReference type="GO" id="GO:0005886">
    <property type="term" value="C:plasma membrane"/>
    <property type="evidence" value="ECO:0007669"/>
    <property type="project" value="TreeGrafter"/>
</dbReference>
<dbReference type="Gene3D" id="1.20.1250.20">
    <property type="entry name" value="MFS general substrate transporter like domains"/>
    <property type="match status" value="1"/>
</dbReference>
<evidence type="ECO:0000259" key="7">
    <source>
        <dbReference type="PROSITE" id="PS50850"/>
    </source>
</evidence>
<feature type="transmembrane region" description="Helical" evidence="6">
    <location>
        <begin position="510"/>
        <end position="528"/>
    </location>
</feature>
<feature type="transmembrane region" description="Helical" evidence="6">
    <location>
        <begin position="197"/>
        <end position="215"/>
    </location>
</feature>
<name>A0AAF0EPE0_9BASI</name>
<dbReference type="GO" id="GO:0012505">
    <property type="term" value="C:endomembrane system"/>
    <property type="evidence" value="ECO:0007669"/>
    <property type="project" value="UniProtKB-SubCell"/>
</dbReference>
<keyword evidence="2" id="KW-0813">Transport</keyword>